<feature type="domain" description="Bacteriophage T5 Orf172 DNA-binding" evidence="2">
    <location>
        <begin position="29"/>
        <end position="73"/>
    </location>
</feature>
<comment type="caution">
    <text evidence="3">The sequence shown here is derived from an EMBL/GenBank/DDBJ whole genome shotgun (WGS) entry which is preliminary data.</text>
</comment>
<feature type="compositionally biased region" description="Basic and acidic residues" evidence="1">
    <location>
        <begin position="162"/>
        <end position="180"/>
    </location>
</feature>
<feature type="compositionally biased region" description="Basic residues" evidence="1">
    <location>
        <begin position="226"/>
        <end position="237"/>
    </location>
</feature>
<sequence>MCSVPFGKLEEIGAAVSDVEAREANVRAGYVYVISNVGAFGEEVVKIGMTRRLDPEGRVRDLGNASVPFRFDTHALIRRAIGIRPSTNGSQILSKAARCPVISAGRAVRGRRKGEALELGGAGALRPAGGGDPDCAAVHHLGRGSARRRRARRGGSAGGRDGQPDIRGDGPGRVRRDPRPCRRGAGRSPGGVDRTGRAERLPGVTAGCPDRLVPQRAGTQRVLERQRRRAAGLRRARPTASRVRPVRSRRARRAPRRSVSLDGACRAG</sequence>
<feature type="region of interest" description="Disordered" evidence="1">
    <location>
        <begin position="123"/>
        <end position="268"/>
    </location>
</feature>
<feature type="compositionally biased region" description="Basic residues" evidence="1">
    <location>
        <begin position="244"/>
        <end position="256"/>
    </location>
</feature>
<evidence type="ECO:0000313" key="4">
    <source>
        <dbReference type="Proteomes" id="UP000253094"/>
    </source>
</evidence>
<name>A0A367FJZ2_9ACTN</name>
<evidence type="ECO:0000259" key="2">
    <source>
        <dbReference type="Pfam" id="PF10544"/>
    </source>
</evidence>
<proteinExistence type="predicted"/>
<protein>
    <submittedName>
        <fullName evidence="3">GIY-YIG nuclease family protein</fullName>
    </submittedName>
</protein>
<reference evidence="3 4" key="1">
    <citation type="submission" date="2018-06" db="EMBL/GenBank/DDBJ databases">
        <title>Sphaerisporangium craniellae sp. nov., isolated from a marine sponge in the South China Sea.</title>
        <authorList>
            <person name="Li L."/>
        </authorList>
    </citation>
    <scope>NUCLEOTIDE SEQUENCE [LARGE SCALE GENOMIC DNA]</scope>
    <source>
        <strain evidence="3 4">CCTCC AA 208026</strain>
    </source>
</reference>
<dbReference type="EMBL" id="QOIL01000007">
    <property type="protein sequence ID" value="RCG30708.1"/>
    <property type="molecule type" value="Genomic_DNA"/>
</dbReference>
<evidence type="ECO:0000313" key="3">
    <source>
        <dbReference type="EMBL" id="RCG30708.1"/>
    </source>
</evidence>
<organism evidence="3 4">
    <name type="scientific">Sphaerisporangium album</name>
    <dbReference type="NCBI Taxonomy" id="509200"/>
    <lineage>
        <taxon>Bacteria</taxon>
        <taxon>Bacillati</taxon>
        <taxon>Actinomycetota</taxon>
        <taxon>Actinomycetes</taxon>
        <taxon>Streptosporangiales</taxon>
        <taxon>Streptosporangiaceae</taxon>
        <taxon>Sphaerisporangium</taxon>
    </lineage>
</organism>
<gene>
    <name evidence="3" type="ORF">DQ384_15015</name>
</gene>
<keyword evidence="4" id="KW-1185">Reference proteome</keyword>
<feature type="compositionally biased region" description="Basic residues" evidence="1">
    <location>
        <begin position="140"/>
        <end position="153"/>
    </location>
</feature>
<dbReference type="AlphaFoldDB" id="A0A367FJZ2"/>
<dbReference type="Pfam" id="PF10544">
    <property type="entry name" value="T5orf172"/>
    <property type="match status" value="1"/>
</dbReference>
<evidence type="ECO:0000256" key="1">
    <source>
        <dbReference type="SAM" id="MobiDB-lite"/>
    </source>
</evidence>
<feature type="compositionally biased region" description="Gly residues" evidence="1">
    <location>
        <begin position="123"/>
        <end position="132"/>
    </location>
</feature>
<dbReference type="OrthoDB" id="9811665at2"/>
<dbReference type="InterPro" id="IPR018306">
    <property type="entry name" value="Phage_T5_Orf172_DNA-bd"/>
</dbReference>
<dbReference type="Proteomes" id="UP000253094">
    <property type="component" value="Unassembled WGS sequence"/>
</dbReference>
<accession>A0A367FJZ2</accession>